<dbReference type="EMBL" id="VSWD01000006">
    <property type="protein sequence ID" value="KAK3099903.1"/>
    <property type="molecule type" value="Genomic_DNA"/>
</dbReference>
<feature type="region of interest" description="Disordered" evidence="1">
    <location>
        <begin position="276"/>
        <end position="305"/>
    </location>
</feature>
<feature type="compositionally biased region" description="Polar residues" evidence="1">
    <location>
        <begin position="24"/>
        <end position="35"/>
    </location>
</feature>
<evidence type="ECO:0000256" key="1">
    <source>
        <dbReference type="SAM" id="MobiDB-lite"/>
    </source>
</evidence>
<protein>
    <submittedName>
        <fullName evidence="2">Uncharacterized protein</fullName>
    </submittedName>
</protein>
<comment type="caution">
    <text evidence="2">The sequence shown here is derived from an EMBL/GenBank/DDBJ whole genome shotgun (WGS) entry which is preliminary data.</text>
</comment>
<name>A0AA89C3K9_PINIB</name>
<accession>A0AA89C3K9</accession>
<feature type="region of interest" description="Disordered" evidence="1">
    <location>
        <begin position="1"/>
        <end position="67"/>
    </location>
</feature>
<evidence type="ECO:0000313" key="3">
    <source>
        <dbReference type="Proteomes" id="UP001186944"/>
    </source>
</evidence>
<evidence type="ECO:0000313" key="2">
    <source>
        <dbReference type="EMBL" id="KAK3099903.1"/>
    </source>
</evidence>
<feature type="region of interest" description="Disordered" evidence="1">
    <location>
        <begin position="133"/>
        <end position="156"/>
    </location>
</feature>
<gene>
    <name evidence="2" type="ORF">FSP39_011520</name>
</gene>
<reference evidence="2" key="1">
    <citation type="submission" date="2019-08" db="EMBL/GenBank/DDBJ databases">
        <title>The improved chromosome-level genome for the pearl oyster Pinctada fucata martensii using PacBio sequencing and Hi-C.</title>
        <authorList>
            <person name="Zheng Z."/>
        </authorList>
    </citation>
    <scope>NUCLEOTIDE SEQUENCE</scope>
    <source>
        <strain evidence="2">ZZ-2019</strain>
        <tissue evidence="2">Adductor muscle</tissue>
    </source>
</reference>
<dbReference type="Proteomes" id="UP001186944">
    <property type="component" value="Unassembled WGS sequence"/>
</dbReference>
<sequence>MGPQDLLQPIVYCHSKPPSDRSQPESNAGNHSVLTLNKGKQKDSTNTNYDLDDKSSSASSDSGCETELGNSCHGSRTDCCHGSKASQSVKSNTNSVTNESNTIKSVVESTVKTATVELGVLQDNGLDLQSTCSDMSVSESGDGSISMPNGQEQNTVRQIRPRRKYYMYGNLKLIKPIKDVPKRFLDLLNSMSAEKHRVEGEPIILASPPSGEEHYQEMTTPYTFNPEAQCFVPGSSGTIEGATIANLECSNNASSIPTSISSNSSTANYTMYVLHQPSQSSNPTGSHGNNHPSNSTHLTNGNHSNPQYPCTPLYAGFPSNQGPAGLQMMYLPEQNSLCQQYSA</sequence>
<organism evidence="2 3">
    <name type="scientific">Pinctada imbricata</name>
    <name type="common">Atlantic pearl-oyster</name>
    <name type="synonym">Pinctada martensii</name>
    <dbReference type="NCBI Taxonomy" id="66713"/>
    <lineage>
        <taxon>Eukaryota</taxon>
        <taxon>Metazoa</taxon>
        <taxon>Spiralia</taxon>
        <taxon>Lophotrochozoa</taxon>
        <taxon>Mollusca</taxon>
        <taxon>Bivalvia</taxon>
        <taxon>Autobranchia</taxon>
        <taxon>Pteriomorphia</taxon>
        <taxon>Pterioida</taxon>
        <taxon>Pterioidea</taxon>
        <taxon>Pteriidae</taxon>
        <taxon>Pinctada</taxon>
    </lineage>
</organism>
<proteinExistence type="predicted"/>
<dbReference type="AlphaFoldDB" id="A0AA89C3K9"/>
<keyword evidence="3" id="KW-1185">Reference proteome</keyword>